<name>A0A1I1AM46_9PSEU</name>
<dbReference type="SUPFAM" id="SSF52540">
    <property type="entry name" value="P-loop containing nucleoside triphosphate hydrolases"/>
    <property type="match status" value="1"/>
</dbReference>
<proteinExistence type="predicted"/>
<dbReference type="Pfam" id="PF13671">
    <property type="entry name" value="AAA_33"/>
    <property type="match status" value="1"/>
</dbReference>
<dbReference type="Proteomes" id="UP000243799">
    <property type="component" value="Unassembled WGS sequence"/>
</dbReference>
<gene>
    <name evidence="1" type="ORF">SAMN05216266_109160</name>
</gene>
<keyword evidence="2" id="KW-1185">Reference proteome</keyword>
<evidence type="ECO:0000313" key="2">
    <source>
        <dbReference type="Proteomes" id="UP000243799"/>
    </source>
</evidence>
<dbReference type="InterPro" id="IPR027417">
    <property type="entry name" value="P-loop_NTPase"/>
</dbReference>
<evidence type="ECO:0000313" key="1">
    <source>
        <dbReference type="EMBL" id="SFB37403.1"/>
    </source>
</evidence>
<dbReference type="STRING" id="490629.SAMN05216266_109160"/>
<reference evidence="2" key="1">
    <citation type="submission" date="2016-10" db="EMBL/GenBank/DDBJ databases">
        <authorList>
            <person name="Varghese N."/>
            <person name="Submissions S."/>
        </authorList>
    </citation>
    <scope>NUCLEOTIDE SEQUENCE [LARGE SCALE GENOMIC DNA]</scope>
    <source>
        <strain evidence="2">CGMCC 4.3568</strain>
    </source>
</reference>
<dbReference type="AlphaFoldDB" id="A0A1I1AM46"/>
<organism evidence="1 2">
    <name type="scientific">Amycolatopsis marina</name>
    <dbReference type="NCBI Taxonomy" id="490629"/>
    <lineage>
        <taxon>Bacteria</taxon>
        <taxon>Bacillati</taxon>
        <taxon>Actinomycetota</taxon>
        <taxon>Actinomycetes</taxon>
        <taxon>Pseudonocardiales</taxon>
        <taxon>Pseudonocardiaceae</taxon>
        <taxon>Amycolatopsis</taxon>
    </lineage>
</organism>
<dbReference type="EMBL" id="FOKG01000009">
    <property type="protein sequence ID" value="SFB37403.1"/>
    <property type="molecule type" value="Genomic_DNA"/>
</dbReference>
<sequence length="234" mass="25381">MLSFVGRCMTGTETTPFDPMFTGRLALRIEPRSLLVVGGLPGAGKSTLLRGMEAGVPVTVLDADQVRAWLRNLLPAATPYSWYRPLVHLLQLARLVTMAAGASRPLVVHDPITGQVSRAAFVVLGVLTRRTRHLLWLDCSVDAALAGQRARGRVLLGWSFTRHARNAPRLRGQLASGTPHGWHSGTVIDRVAARRGLRLEVGEGVPGTGDHEVPMTNTLSVLRPPVAHREGEHQ</sequence>
<dbReference type="Gene3D" id="3.40.50.300">
    <property type="entry name" value="P-loop containing nucleotide triphosphate hydrolases"/>
    <property type="match status" value="1"/>
</dbReference>
<protein>
    <submittedName>
        <fullName evidence="1">AAA domain-containing protein</fullName>
    </submittedName>
</protein>
<accession>A0A1I1AM46</accession>